<dbReference type="Gene3D" id="1.10.3380.30">
    <property type="match status" value="1"/>
</dbReference>
<dbReference type="Pfam" id="PF08148">
    <property type="entry name" value="DSHCT"/>
    <property type="match status" value="1"/>
</dbReference>
<reference evidence="3" key="1">
    <citation type="journal article" date="2019" name="Int. J. Syst. Evol. Microbiol.">
        <title>The Global Catalogue of Microorganisms (GCM) 10K type strain sequencing project: providing services to taxonomists for standard genome sequencing and annotation.</title>
        <authorList>
            <consortium name="The Broad Institute Genomics Platform"/>
            <consortium name="The Broad Institute Genome Sequencing Center for Infectious Disease"/>
            <person name="Wu L."/>
            <person name="Ma J."/>
        </authorList>
    </citation>
    <scope>NUCLEOTIDE SEQUENCE [LARGE SCALE GENOMIC DNA]</scope>
    <source>
        <strain evidence="3">NBRC 106310</strain>
    </source>
</reference>
<protein>
    <recommendedName>
        <fullName evidence="1">ATP-dependent RNA helicase Ski2/MTR4 C-terminal domain-containing protein</fullName>
    </recommendedName>
</protein>
<keyword evidence="3" id="KW-1185">Reference proteome</keyword>
<evidence type="ECO:0000313" key="2">
    <source>
        <dbReference type="EMBL" id="BDZ38327.1"/>
    </source>
</evidence>
<dbReference type="Proteomes" id="UP001321543">
    <property type="component" value="Chromosome"/>
</dbReference>
<name>A0ABM8FRM5_9MICO</name>
<dbReference type="InterPro" id="IPR012961">
    <property type="entry name" value="Ski2/MTR4_C"/>
</dbReference>
<evidence type="ECO:0000313" key="3">
    <source>
        <dbReference type="Proteomes" id="UP001321543"/>
    </source>
</evidence>
<dbReference type="EMBL" id="AP027728">
    <property type="protein sequence ID" value="BDZ38327.1"/>
    <property type="molecule type" value="Genomic_DNA"/>
</dbReference>
<evidence type="ECO:0000259" key="1">
    <source>
        <dbReference type="SMART" id="SM01142"/>
    </source>
</evidence>
<organism evidence="2 3">
    <name type="scientific">Microbacterium suwonense</name>
    <dbReference type="NCBI Taxonomy" id="683047"/>
    <lineage>
        <taxon>Bacteria</taxon>
        <taxon>Bacillati</taxon>
        <taxon>Actinomycetota</taxon>
        <taxon>Actinomycetes</taxon>
        <taxon>Micrococcales</taxon>
        <taxon>Microbacteriaceae</taxon>
        <taxon>Microbacterium</taxon>
    </lineage>
</organism>
<proteinExistence type="predicted"/>
<feature type="domain" description="ATP-dependent RNA helicase Ski2/MTR4 C-terminal" evidence="1">
    <location>
        <begin position="1"/>
        <end position="68"/>
    </location>
</feature>
<gene>
    <name evidence="2" type="ORF">GCM10025863_09410</name>
</gene>
<accession>A0ABM8FRM5</accession>
<sequence>MHSWTRGGSLDRVLIDADMAAGDFVRWAKQTIDLLDQLSIVSNDAELARTARRALDGVRRGIVAYAGV</sequence>
<dbReference type="SMART" id="SM01142">
    <property type="entry name" value="DSHCT"/>
    <property type="match status" value="1"/>
</dbReference>